<evidence type="ECO:0000259" key="4">
    <source>
        <dbReference type="Pfam" id="PF01030"/>
    </source>
</evidence>
<gene>
    <name evidence="7" type="primary">LOC100367805</name>
</gene>
<dbReference type="Pfam" id="PF14843">
    <property type="entry name" value="GF_recep_IV"/>
    <property type="match status" value="1"/>
</dbReference>
<feature type="domain" description="Receptor L-domain" evidence="4">
    <location>
        <begin position="50"/>
        <end position="161"/>
    </location>
</feature>
<organism evidence="6 7">
    <name type="scientific">Saccoglossus kowalevskii</name>
    <name type="common">Acorn worm</name>
    <dbReference type="NCBI Taxonomy" id="10224"/>
    <lineage>
        <taxon>Eukaryota</taxon>
        <taxon>Metazoa</taxon>
        <taxon>Hemichordata</taxon>
        <taxon>Enteropneusta</taxon>
        <taxon>Harrimaniidae</taxon>
        <taxon>Saccoglossus</taxon>
    </lineage>
</organism>
<sequence>MAVSTSHLTYWLLMLFFSYARTQRVCPGFGREELRGHDQVDELNIDMFKNCSIIDGNVVITEATFQGNQFFGLVGIDAFQLNVFSTVRIITGYLMVLASDTGQRDLSVFSNLEYIYGEELESGYSLIITGTNLVSLGLKSMSSIIRGNVYIRRNPFLCYLEPILGILPETVQRNQGALIAYNRPPDICRNEGHVCNEQCSSMGCWGPGADECGSCASYRLDDTCIDSCNRSDGLYIKSEAEKECGRIEEEAEGVPGILSVNCNGDNYEVCLAECHTSLETKEAENIQLQAEVDRLTSKLNDMQERLRILSEEEHQEDNDNQELL</sequence>
<dbReference type="GeneID" id="100367805"/>
<dbReference type="InterPro" id="IPR000494">
    <property type="entry name" value="Rcpt_L-dom"/>
</dbReference>
<dbReference type="InterPro" id="IPR009030">
    <property type="entry name" value="Growth_fac_rcpt_cys_sf"/>
</dbReference>
<dbReference type="Gene3D" id="3.80.20.20">
    <property type="entry name" value="Receptor L-domain"/>
    <property type="match status" value="1"/>
</dbReference>
<feature type="coiled-coil region" evidence="2">
    <location>
        <begin position="278"/>
        <end position="319"/>
    </location>
</feature>
<evidence type="ECO:0000256" key="2">
    <source>
        <dbReference type="SAM" id="Coils"/>
    </source>
</evidence>
<evidence type="ECO:0000256" key="1">
    <source>
        <dbReference type="ARBA" id="ARBA00023180"/>
    </source>
</evidence>
<evidence type="ECO:0000256" key="3">
    <source>
        <dbReference type="SAM" id="SignalP"/>
    </source>
</evidence>
<dbReference type="InterPro" id="IPR032778">
    <property type="entry name" value="GF_recep_IV"/>
</dbReference>
<evidence type="ECO:0000259" key="5">
    <source>
        <dbReference type="Pfam" id="PF14843"/>
    </source>
</evidence>
<feature type="chain" id="PRO_5047397047" evidence="3">
    <location>
        <begin position="23"/>
        <end position="324"/>
    </location>
</feature>
<dbReference type="CDD" id="cd00064">
    <property type="entry name" value="FU"/>
    <property type="match status" value="1"/>
</dbReference>
<dbReference type="InterPro" id="IPR006212">
    <property type="entry name" value="Furin_repeat"/>
</dbReference>
<dbReference type="SUPFAM" id="SSF52058">
    <property type="entry name" value="L domain-like"/>
    <property type="match status" value="1"/>
</dbReference>
<dbReference type="RefSeq" id="XP_002731599.1">
    <property type="nucleotide sequence ID" value="XM_002731553.2"/>
</dbReference>
<accession>A0ABM0GK30</accession>
<keyword evidence="6" id="KW-1185">Reference proteome</keyword>
<protein>
    <submittedName>
        <fullName evidence="7">Receptor tyrosine-protein kinase erbB-4-like</fullName>
    </submittedName>
</protein>
<dbReference type="SUPFAM" id="SSF57184">
    <property type="entry name" value="Growth factor receptor domain"/>
    <property type="match status" value="1"/>
</dbReference>
<evidence type="ECO:0000313" key="6">
    <source>
        <dbReference type="Proteomes" id="UP000694865"/>
    </source>
</evidence>
<dbReference type="InterPro" id="IPR036941">
    <property type="entry name" value="Rcpt_L-dom_sf"/>
</dbReference>
<feature type="domain" description="Growth factor receptor" evidence="5">
    <location>
        <begin position="194"/>
        <end position="276"/>
    </location>
</feature>
<name>A0ABM0GK30_SACKO</name>
<reference evidence="7" key="1">
    <citation type="submission" date="2025-08" db="UniProtKB">
        <authorList>
            <consortium name="RefSeq"/>
        </authorList>
    </citation>
    <scope>IDENTIFICATION</scope>
    <source>
        <tissue evidence="7">Testes</tissue>
    </source>
</reference>
<proteinExistence type="predicted"/>
<dbReference type="Proteomes" id="UP000694865">
    <property type="component" value="Unplaced"/>
</dbReference>
<dbReference type="SMART" id="SM00261">
    <property type="entry name" value="FU"/>
    <property type="match status" value="1"/>
</dbReference>
<dbReference type="Pfam" id="PF01030">
    <property type="entry name" value="Recep_L_domain"/>
    <property type="match status" value="1"/>
</dbReference>
<dbReference type="Gene3D" id="2.10.220.10">
    <property type="entry name" value="Hormone Receptor, Insulin-like Growth Factor Receptor 1, Chain A, domain 2"/>
    <property type="match status" value="1"/>
</dbReference>
<keyword evidence="2" id="KW-0175">Coiled coil</keyword>
<feature type="signal peptide" evidence="3">
    <location>
        <begin position="1"/>
        <end position="22"/>
    </location>
</feature>
<keyword evidence="3" id="KW-0732">Signal</keyword>
<evidence type="ECO:0000313" key="7">
    <source>
        <dbReference type="RefSeq" id="XP_002731599.1"/>
    </source>
</evidence>
<keyword evidence="1" id="KW-0325">Glycoprotein</keyword>